<dbReference type="RefSeq" id="WP_307266395.1">
    <property type="nucleotide sequence ID" value="NZ_JAUSVX010000001.1"/>
</dbReference>
<feature type="domain" description="ABC transporter" evidence="5">
    <location>
        <begin position="4"/>
        <end position="226"/>
    </location>
</feature>
<dbReference type="Gene3D" id="3.40.50.300">
    <property type="entry name" value="P-loop containing nucleotide triphosphate hydrolases"/>
    <property type="match status" value="1"/>
</dbReference>
<dbReference type="InterPro" id="IPR050166">
    <property type="entry name" value="ABC_transporter_ATP-bind"/>
</dbReference>
<dbReference type="Proteomes" id="UP001242480">
    <property type="component" value="Unassembled WGS sequence"/>
</dbReference>
<evidence type="ECO:0000256" key="2">
    <source>
        <dbReference type="ARBA" id="ARBA00022448"/>
    </source>
</evidence>
<dbReference type="SMART" id="SM00382">
    <property type="entry name" value="AAA"/>
    <property type="match status" value="1"/>
</dbReference>
<reference evidence="6 7" key="1">
    <citation type="submission" date="2023-07" db="EMBL/GenBank/DDBJ databases">
        <title>Genomic Encyclopedia of Type Strains, Phase IV (KMG-IV): sequencing the most valuable type-strain genomes for metagenomic binning, comparative biology and taxonomic classification.</title>
        <authorList>
            <person name="Goeker M."/>
        </authorList>
    </citation>
    <scope>NUCLEOTIDE SEQUENCE [LARGE SCALE GENOMIC DNA]</scope>
    <source>
        <strain evidence="6 7">DSM 19619</strain>
    </source>
</reference>
<protein>
    <submittedName>
        <fullName evidence="6">NitT/TauT family transport system ATP-binding protein</fullName>
    </submittedName>
</protein>
<sequence>MPRLEIDISAKTYRRPDGTAVEAVRGLRVVLAPGEFVCLIGPSGCGKTTTLRILLGLDRAYEGRVVPDPATLRIGMVFQEPRLLPWRSVEENIRLCMPRQHRARPLDELFAAFGLAEWRGRYPGELSLGLARRVSLVRAIVNGPDLLVLDEPFVSLDDRAAAELRQAVMAAVARHRMTVVMVTHNLREAIELADRLVFLAPRPTRVIEEVALAAARPERGPAWIEAQRAMLAARGATA</sequence>
<comment type="caution">
    <text evidence="6">The sequence shown here is derived from an EMBL/GenBank/DDBJ whole genome shotgun (WGS) entry which is preliminary data.</text>
</comment>
<dbReference type="PANTHER" id="PTHR42788:SF19">
    <property type="entry name" value="ALIPHATIC SULFONATES IMPORT ATP-BINDING PROTEIN SSUB 2"/>
    <property type="match status" value="1"/>
</dbReference>
<evidence type="ECO:0000259" key="5">
    <source>
        <dbReference type="PROSITE" id="PS50893"/>
    </source>
</evidence>
<dbReference type="PANTHER" id="PTHR42788">
    <property type="entry name" value="TAURINE IMPORT ATP-BINDING PROTEIN-RELATED"/>
    <property type="match status" value="1"/>
</dbReference>
<keyword evidence="2" id="KW-0813">Transport</keyword>
<dbReference type="InterPro" id="IPR027417">
    <property type="entry name" value="P-loop_NTPase"/>
</dbReference>
<evidence type="ECO:0000313" key="6">
    <source>
        <dbReference type="EMBL" id="MDQ0467140.1"/>
    </source>
</evidence>
<dbReference type="InterPro" id="IPR003439">
    <property type="entry name" value="ABC_transporter-like_ATP-bd"/>
</dbReference>
<dbReference type="PROSITE" id="PS50893">
    <property type="entry name" value="ABC_TRANSPORTER_2"/>
    <property type="match status" value="1"/>
</dbReference>
<organism evidence="6 7">
    <name type="scientific">Labrys wisconsinensis</name>
    <dbReference type="NCBI Taxonomy" id="425677"/>
    <lineage>
        <taxon>Bacteria</taxon>
        <taxon>Pseudomonadati</taxon>
        <taxon>Pseudomonadota</taxon>
        <taxon>Alphaproteobacteria</taxon>
        <taxon>Hyphomicrobiales</taxon>
        <taxon>Xanthobacteraceae</taxon>
        <taxon>Labrys</taxon>
    </lineage>
</organism>
<name>A0ABU0IYP6_9HYPH</name>
<accession>A0ABU0IYP6</accession>
<keyword evidence="3" id="KW-0547">Nucleotide-binding</keyword>
<dbReference type="InterPro" id="IPR003593">
    <property type="entry name" value="AAA+_ATPase"/>
</dbReference>
<keyword evidence="7" id="KW-1185">Reference proteome</keyword>
<gene>
    <name evidence="6" type="ORF">QO011_000135</name>
</gene>
<dbReference type="Pfam" id="PF00005">
    <property type="entry name" value="ABC_tran"/>
    <property type="match status" value="1"/>
</dbReference>
<proteinExistence type="inferred from homology"/>
<evidence type="ECO:0000313" key="7">
    <source>
        <dbReference type="Proteomes" id="UP001242480"/>
    </source>
</evidence>
<comment type="similarity">
    <text evidence="1">Belongs to the ABC transporter superfamily.</text>
</comment>
<evidence type="ECO:0000256" key="3">
    <source>
        <dbReference type="ARBA" id="ARBA00022741"/>
    </source>
</evidence>
<dbReference type="SUPFAM" id="SSF52540">
    <property type="entry name" value="P-loop containing nucleoside triphosphate hydrolases"/>
    <property type="match status" value="1"/>
</dbReference>
<dbReference type="GO" id="GO:0005524">
    <property type="term" value="F:ATP binding"/>
    <property type="evidence" value="ECO:0007669"/>
    <property type="project" value="UniProtKB-KW"/>
</dbReference>
<evidence type="ECO:0000256" key="1">
    <source>
        <dbReference type="ARBA" id="ARBA00005417"/>
    </source>
</evidence>
<evidence type="ECO:0000256" key="4">
    <source>
        <dbReference type="ARBA" id="ARBA00022840"/>
    </source>
</evidence>
<dbReference type="EMBL" id="JAUSVX010000001">
    <property type="protein sequence ID" value="MDQ0467140.1"/>
    <property type="molecule type" value="Genomic_DNA"/>
</dbReference>
<keyword evidence="4 6" id="KW-0067">ATP-binding</keyword>